<dbReference type="PANTHER" id="PTHR13274:SF2">
    <property type="entry name" value="SMALL RIBOSOMAL SUBUNIT PROTEIN MS25"/>
    <property type="match status" value="1"/>
</dbReference>
<feature type="compositionally biased region" description="Basic and acidic residues" evidence="5">
    <location>
        <begin position="171"/>
        <end position="189"/>
    </location>
</feature>
<feature type="domain" description="Ribosomal protein/NADH dehydrogenase" evidence="6">
    <location>
        <begin position="40"/>
        <end position="145"/>
    </location>
</feature>
<dbReference type="SMART" id="SM00916">
    <property type="entry name" value="L51_S25_CI-B8"/>
    <property type="match status" value="1"/>
</dbReference>
<feature type="region of interest" description="Disordered" evidence="5">
    <location>
        <begin position="85"/>
        <end position="118"/>
    </location>
</feature>
<protein>
    <submittedName>
        <fullName evidence="7">Ribosomal MRP49</fullName>
    </submittedName>
</protein>
<comment type="subcellular location">
    <subcellularLocation>
        <location evidence="1">Mitochondrion</location>
    </subcellularLocation>
</comment>
<evidence type="ECO:0000256" key="4">
    <source>
        <dbReference type="ARBA" id="ARBA00023274"/>
    </source>
</evidence>
<evidence type="ECO:0000313" key="7">
    <source>
        <dbReference type="EMBL" id="KAF5607216.1"/>
    </source>
</evidence>
<dbReference type="InterPro" id="IPR007741">
    <property type="entry name" value="Ribosomal_mL43/mS25/NADH_DH"/>
</dbReference>
<feature type="compositionally biased region" description="Polar residues" evidence="5">
    <location>
        <begin position="98"/>
        <end position="111"/>
    </location>
</feature>
<dbReference type="Proteomes" id="UP000547976">
    <property type="component" value="Unassembled WGS sequence"/>
</dbReference>
<dbReference type="GeneID" id="59318208"/>
<dbReference type="InterPro" id="IPR036249">
    <property type="entry name" value="Thioredoxin-like_sf"/>
</dbReference>
<dbReference type="InterPro" id="IPR040049">
    <property type="entry name" value="Ribosomal_mS25/mL61"/>
</dbReference>
<accession>A0A8H5V1L7</accession>
<evidence type="ECO:0000259" key="6">
    <source>
        <dbReference type="SMART" id="SM00916"/>
    </source>
</evidence>
<keyword evidence="8" id="KW-1185">Reference proteome</keyword>
<feature type="region of interest" description="Disordered" evidence="5">
    <location>
        <begin position="171"/>
        <end position="203"/>
    </location>
</feature>
<gene>
    <name evidence="7" type="ORF">FSUBG_5399</name>
</gene>
<keyword evidence="3" id="KW-0496">Mitochondrion</keyword>
<keyword evidence="4" id="KW-0687">Ribonucleoprotein</keyword>
<reference evidence="7 8" key="1">
    <citation type="submission" date="2020-05" db="EMBL/GenBank/DDBJ databases">
        <title>Identification and distribution of gene clusters putatively required for synthesis of sphingolipid metabolism inhibitors in phylogenetically diverse species of the filamentous fungus Fusarium.</title>
        <authorList>
            <person name="Kim H.-S."/>
            <person name="Busman M."/>
            <person name="Brown D.W."/>
            <person name="Divon H."/>
            <person name="Uhlig S."/>
            <person name="Proctor R.H."/>
        </authorList>
    </citation>
    <scope>NUCLEOTIDE SEQUENCE [LARGE SCALE GENOMIC DNA]</scope>
    <source>
        <strain evidence="7 8">NRRL 66333</strain>
    </source>
</reference>
<dbReference type="EMBL" id="JAAOAV010000052">
    <property type="protein sequence ID" value="KAF5607216.1"/>
    <property type="molecule type" value="Genomic_DNA"/>
</dbReference>
<name>A0A8H5V1L7_GIBSU</name>
<evidence type="ECO:0000256" key="5">
    <source>
        <dbReference type="SAM" id="MobiDB-lite"/>
    </source>
</evidence>
<proteinExistence type="predicted"/>
<evidence type="ECO:0000313" key="8">
    <source>
        <dbReference type="Proteomes" id="UP000547976"/>
    </source>
</evidence>
<dbReference type="GO" id="GO:0005840">
    <property type="term" value="C:ribosome"/>
    <property type="evidence" value="ECO:0007669"/>
    <property type="project" value="UniProtKB-KW"/>
</dbReference>
<sequence>MRSLGERFNKLRAIISLRCGPGAAILPPEVTRIHMDFATSFKNGHMGAKKFWRENLPRLKYHNPSVPMIVNRHSRNNKKPTISIYLRKPDASTPAPATRSQPSSSRNNMSKATPPDADEKIITVDMTEKHSSHILEYVLAETRAVPIKPTKEEIRELQELDAMARQAEVDRARMRSLREEKKREEDMLKRARAAGGVSEEEDS</sequence>
<dbReference type="RefSeq" id="XP_036539110.1">
    <property type="nucleotide sequence ID" value="XM_036683490.1"/>
</dbReference>
<keyword evidence="2" id="KW-0689">Ribosomal protein</keyword>
<evidence type="ECO:0000256" key="3">
    <source>
        <dbReference type="ARBA" id="ARBA00023128"/>
    </source>
</evidence>
<evidence type="ECO:0000256" key="1">
    <source>
        <dbReference type="ARBA" id="ARBA00004173"/>
    </source>
</evidence>
<comment type="caution">
    <text evidence="7">The sequence shown here is derived from an EMBL/GenBank/DDBJ whole genome shotgun (WGS) entry which is preliminary data.</text>
</comment>
<organism evidence="7 8">
    <name type="scientific">Gibberella subglutinans</name>
    <name type="common">Fusarium subglutinans</name>
    <dbReference type="NCBI Taxonomy" id="42677"/>
    <lineage>
        <taxon>Eukaryota</taxon>
        <taxon>Fungi</taxon>
        <taxon>Dikarya</taxon>
        <taxon>Ascomycota</taxon>
        <taxon>Pezizomycotina</taxon>
        <taxon>Sordariomycetes</taxon>
        <taxon>Hypocreomycetidae</taxon>
        <taxon>Hypocreales</taxon>
        <taxon>Nectriaceae</taxon>
        <taxon>Fusarium</taxon>
        <taxon>Fusarium fujikuroi species complex</taxon>
    </lineage>
</organism>
<dbReference type="AlphaFoldDB" id="A0A8H5V1L7"/>
<dbReference type="OrthoDB" id="1696305at2759"/>
<dbReference type="PANTHER" id="PTHR13274">
    <property type="entry name" value="MITOCHONDRIAL RIBOSOMAL PROTEIN S25"/>
    <property type="match status" value="1"/>
</dbReference>
<dbReference type="Pfam" id="PF05047">
    <property type="entry name" value="L51_S25_CI-B8"/>
    <property type="match status" value="1"/>
</dbReference>
<dbReference type="GO" id="GO:0003735">
    <property type="term" value="F:structural constituent of ribosome"/>
    <property type="evidence" value="ECO:0007669"/>
    <property type="project" value="InterPro"/>
</dbReference>
<dbReference type="GO" id="GO:0005739">
    <property type="term" value="C:mitochondrion"/>
    <property type="evidence" value="ECO:0007669"/>
    <property type="project" value="UniProtKB-SubCell"/>
</dbReference>
<dbReference type="SUPFAM" id="SSF52833">
    <property type="entry name" value="Thioredoxin-like"/>
    <property type="match status" value="1"/>
</dbReference>
<evidence type="ECO:0000256" key="2">
    <source>
        <dbReference type="ARBA" id="ARBA00022980"/>
    </source>
</evidence>
<dbReference type="GO" id="GO:1990904">
    <property type="term" value="C:ribonucleoprotein complex"/>
    <property type="evidence" value="ECO:0007669"/>
    <property type="project" value="UniProtKB-KW"/>
</dbReference>